<feature type="non-terminal residue" evidence="22">
    <location>
        <position position="559"/>
    </location>
</feature>
<evidence type="ECO:0000256" key="15">
    <source>
        <dbReference type="ARBA" id="ARBA00022844"/>
    </source>
</evidence>
<evidence type="ECO:0000256" key="13">
    <source>
        <dbReference type="ARBA" id="ARBA00022806"/>
    </source>
</evidence>
<dbReference type="GO" id="GO:0005198">
    <property type="term" value="F:structural molecule activity"/>
    <property type="evidence" value="ECO:0007669"/>
    <property type="project" value="InterPro"/>
</dbReference>
<evidence type="ECO:0000256" key="5">
    <source>
        <dbReference type="ARBA" id="ARBA00022553"/>
    </source>
</evidence>
<keyword evidence="9" id="KW-1143">T=pseudo3 icosahedral capsid protein</keyword>
<keyword evidence="12" id="KW-1161">Viral attachment to host cell</keyword>
<evidence type="ECO:0000256" key="3">
    <source>
        <dbReference type="ARBA" id="ARBA00020107"/>
    </source>
</evidence>
<keyword evidence="6" id="KW-0167">Capsid protein</keyword>
<evidence type="ECO:0000256" key="12">
    <source>
        <dbReference type="ARBA" id="ARBA00022804"/>
    </source>
</evidence>
<keyword evidence="13" id="KW-0547">Nucleotide-binding</keyword>
<dbReference type="SUPFAM" id="SSF88633">
    <property type="entry name" value="Positive stranded ssRNA viruses"/>
    <property type="match status" value="1"/>
</dbReference>
<evidence type="ECO:0000256" key="8">
    <source>
        <dbReference type="ARBA" id="ARBA00022670"/>
    </source>
</evidence>
<keyword evidence="13" id="KW-0347">Helicase</keyword>
<dbReference type="GO" id="GO:0006508">
    <property type="term" value="P:proteolysis"/>
    <property type="evidence" value="ECO:0007669"/>
    <property type="project" value="UniProtKB-KW"/>
</dbReference>
<evidence type="ECO:0000256" key="2">
    <source>
        <dbReference type="ARBA" id="ARBA00004328"/>
    </source>
</evidence>
<feature type="domain" description="Peptidase C3 picornavirus core protein 2A" evidence="20">
    <location>
        <begin position="469"/>
        <end position="559"/>
    </location>
</feature>
<proteinExistence type="predicted"/>
<evidence type="ECO:0000259" key="19">
    <source>
        <dbReference type="Pfam" id="PF00073"/>
    </source>
</evidence>
<evidence type="ECO:0000259" key="20">
    <source>
        <dbReference type="Pfam" id="PF00947"/>
    </source>
</evidence>
<feature type="domain" description="Picornavirus capsid" evidence="19">
    <location>
        <begin position="17"/>
        <end position="117"/>
    </location>
</feature>
<keyword evidence="14" id="KW-0788">Thiol protease</keyword>
<dbReference type="GO" id="GO:0046718">
    <property type="term" value="P:symbiont entry into host cell"/>
    <property type="evidence" value="ECO:0007669"/>
    <property type="project" value="UniProtKB-KW"/>
</dbReference>
<dbReference type="Pfam" id="PF00947">
    <property type="entry name" value="Pico_P2A"/>
    <property type="match status" value="1"/>
</dbReference>
<keyword evidence="13" id="KW-0067">ATP-binding</keyword>
<dbReference type="InterPro" id="IPR043504">
    <property type="entry name" value="Peptidase_S1_PA_chymotrypsin"/>
</dbReference>
<dbReference type="InterPro" id="IPR001676">
    <property type="entry name" value="Picornavirus_capsid"/>
</dbReference>
<dbReference type="CDD" id="cd00205">
    <property type="entry name" value="rhv_like"/>
    <property type="match status" value="2"/>
</dbReference>
<dbReference type="GO" id="GO:0019062">
    <property type="term" value="P:virion attachment to host cell"/>
    <property type="evidence" value="ECO:0007669"/>
    <property type="project" value="UniProtKB-KW"/>
</dbReference>
<dbReference type="InterPro" id="IPR029053">
    <property type="entry name" value="Viral_coat"/>
</dbReference>
<evidence type="ECO:0000256" key="11">
    <source>
        <dbReference type="ARBA" id="ARBA00022801"/>
    </source>
</evidence>
<sequence length="559" mass="61241">QIIALAVEPGANNSWGSTLLGQLCRYYNNWSGSLEITFMFCGSFMATGKVLIAYTPPGGSSPTSRKDAMLGTHVIWDFGLQSSVTLCIPWISNTCMRNCASLAYQSYFAGGYVTMWYQTNFVVPEGAPTSGRIIALAAAQSNFVLRLMKDSNVISQSAILQSPIEQALENAVTKLVGTAADTVSSKQIVGEVTPALQAAETGATSNTNDSGLIETRSVINNNSIAETDVESFYSRAGLAGMVSLIRTGSNANTFTSWVIDTMGMTQIRRKWEMFTYMRMDLEFTLVITQESNTDLPTAMVQYMYIPPGSEVPTSQDSYLWQTGTNPSIFVKTTDPPAQFSVPFMSTCAAYAWFFDGYPRNINTNPAGQAEAVNKSYGILPANMFGTLGFRLVGSTTNVNLIIRIYVKPKHVKCWVPRPFRMLNYVEKNTPAYRVPSSVFPVANRASITTAGAFGQQSGAVYVGNYRIVNKHLANEFDAQSVVWESYERDLLVSTTTAHGCDKIARCNCNTGVYFCRSQGKHYPVCFQGPGLTYIEANQYYPARYQSHVLLANGPAQPGD</sequence>
<evidence type="ECO:0000256" key="18">
    <source>
        <dbReference type="ARBA" id="ARBA00023296"/>
    </source>
</evidence>
<dbReference type="GO" id="GO:0008234">
    <property type="term" value="F:cysteine-type peptidase activity"/>
    <property type="evidence" value="ECO:0007669"/>
    <property type="project" value="UniProtKB-KW"/>
</dbReference>
<keyword evidence="15" id="KW-0946">Virion</keyword>
<keyword evidence="7" id="KW-0945">Host-virus interaction</keyword>
<dbReference type="EMBL" id="KF541639">
    <property type="protein sequence ID" value="AII77450.1"/>
    <property type="molecule type" value="Genomic_RNA"/>
</dbReference>
<dbReference type="GO" id="GO:0030430">
    <property type="term" value="C:host cell cytoplasm"/>
    <property type="evidence" value="ECO:0007669"/>
    <property type="project" value="UniProtKB-SubCell"/>
</dbReference>
<evidence type="ECO:0000256" key="6">
    <source>
        <dbReference type="ARBA" id="ARBA00022561"/>
    </source>
</evidence>
<dbReference type="InterPro" id="IPR009003">
    <property type="entry name" value="Peptidase_S1_PA"/>
</dbReference>
<dbReference type="InterPro" id="IPR059138">
    <property type="entry name" value="Pico_VP1"/>
</dbReference>
<dbReference type="InterPro" id="IPR000081">
    <property type="entry name" value="Peptidase_C3"/>
</dbReference>
<keyword evidence="16" id="KW-1035">Host cytoplasm</keyword>
<evidence type="ECO:0000256" key="10">
    <source>
        <dbReference type="ARBA" id="ARBA00022707"/>
    </source>
</evidence>
<evidence type="ECO:0000256" key="9">
    <source>
        <dbReference type="ARBA" id="ARBA00022706"/>
    </source>
</evidence>
<dbReference type="Gene3D" id="2.40.10.10">
    <property type="entry name" value="Trypsin-like serine proteases"/>
    <property type="match status" value="2"/>
</dbReference>
<keyword evidence="11" id="KW-0378">Hydrolase</keyword>
<reference evidence="22" key="1">
    <citation type="submission" date="2013-08" db="EMBL/GenBank/DDBJ databases">
        <authorList>
            <person name="Sadeuh Mba S.A."/>
            <person name="Delpeyroux F."/>
            <person name="Rousset D."/>
        </authorList>
    </citation>
    <scope>NUCLEOTIDE SEQUENCE</scope>
    <source>
        <strain evidence="22">CPZ_CHE20</strain>
    </source>
</reference>
<organism evidence="22">
    <name type="scientific">Enterovirus J121</name>
    <dbReference type="NCBI Taxonomy" id="1530246"/>
    <lineage>
        <taxon>Viruses</taxon>
        <taxon>Riboviria</taxon>
        <taxon>Orthornavirae</taxon>
        <taxon>Pisuviricota</taxon>
        <taxon>Pisoniviricetes</taxon>
        <taxon>Picornavirales</taxon>
        <taxon>Picornaviridae</taxon>
        <taxon>Ensavirinae</taxon>
        <taxon>Enterovirus</taxon>
        <taxon>Enterovirus jesimi</taxon>
        <taxon>Enterovirus J</taxon>
    </lineage>
</organism>
<feature type="non-terminal residue" evidence="22">
    <location>
        <position position="1"/>
    </location>
</feature>
<keyword evidence="8" id="KW-0645">Protease</keyword>
<keyword evidence="4" id="KW-0191">Covalent protein-RNA linkage</keyword>
<evidence type="ECO:0000256" key="16">
    <source>
        <dbReference type="ARBA" id="ARBA00023200"/>
    </source>
</evidence>
<dbReference type="InterPro" id="IPR033703">
    <property type="entry name" value="Rhv-like"/>
</dbReference>
<reference evidence="22" key="2">
    <citation type="journal article" date="2014" name="PLoS Negl. Trop. Dis.">
        <title>Characterization of Enteroviruses from Non-Human Primates in Cameroon Revealed Virus Types Widespread in Humans along with Candidate New Types and Species.</title>
        <authorList>
            <person name="Sadeuh-Mba S.A."/>
            <person name="Bessaud M."/>
            <person name="Joffret M.L."/>
            <person name="Endegue Zanga M.C."/>
            <person name="Balanant J."/>
            <person name="Mpoudi Ngole E."/>
            <person name="Njouom R."/>
            <person name="Reynes J.M."/>
            <person name="Delpeyroux F."/>
            <person name="Rousset D."/>
        </authorList>
    </citation>
    <scope>NUCLEOTIDE SEQUENCE</scope>
    <source>
        <strain evidence="22">CPZ_CHE20</strain>
    </source>
</reference>
<dbReference type="Pfam" id="PF00073">
    <property type="entry name" value="Rhv"/>
    <property type="match status" value="1"/>
</dbReference>
<dbReference type="SUPFAM" id="SSF50494">
    <property type="entry name" value="Trypsin-like serine proteases"/>
    <property type="match status" value="1"/>
</dbReference>
<keyword evidence="10" id="KW-0519">Myristate</keyword>
<keyword evidence="5" id="KW-0597">Phosphoprotein</keyword>
<dbReference type="GO" id="GO:0004386">
    <property type="term" value="F:helicase activity"/>
    <property type="evidence" value="ECO:0007669"/>
    <property type="project" value="UniProtKB-KW"/>
</dbReference>
<dbReference type="GO" id="GO:0033644">
    <property type="term" value="C:host cell membrane"/>
    <property type="evidence" value="ECO:0007669"/>
    <property type="project" value="UniProtKB-SubCell"/>
</dbReference>
<accession>A0A076JJE2</accession>
<evidence type="ECO:0000256" key="14">
    <source>
        <dbReference type="ARBA" id="ARBA00022807"/>
    </source>
</evidence>
<name>A0A076JJE2_9ENTO</name>
<keyword evidence="17" id="KW-0449">Lipoprotein</keyword>
<evidence type="ECO:0000256" key="17">
    <source>
        <dbReference type="ARBA" id="ARBA00023288"/>
    </source>
</evidence>
<dbReference type="Pfam" id="PF22663">
    <property type="entry name" value="Rhv_5"/>
    <property type="match status" value="1"/>
</dbReference>
<protein>
    <recommendedName>
        <fullName evidence="3">Genome polyprotein</fullName>
    </recommendedName>
</protein>
<comment type="subcellular location">
    <subcellularLocation>
        <location evidence="1">Host cytoplasm</location>
    </subcellularLocation>
    <subcellularLocation>
        <location evidence="2">Virion</location>
    </subcellularLocation>
</comment>
<feature type="domain" description="Picornavirus capsid VP1" evidence="21">
    <location>
        <begin position="198"/>
        <end position="418"/>
    </location>
</feature>
<dbReference type="GO" id="GO:0019028">
    <property type="term" value="C:viral capsid"/>
    <property type="evidence" value="ECO:0007669"/>
    <property type="project" value="UniProtKB-KW"/>
</dbReference>
<dbReference type="FunFam" id="2.40.10.10:FF:000018">
    <property type="entry name" value="Genome polyprotein"/>
    <property type="match status" value="1"/>
</dbReference>
<evidence type="ECO:0000256" key="4">
    <source>
        <dbReference type="ARBA" id="ARBA00022520"/>
    </source>
</evidence>
<evidence type="ECO:0000259" key="21">
    <source>
        <dbReference type="Pfam" id="PF22663"/>
    </source>
</evidence>
<keyword evidence="18" id="KW-1160">Virus entry into host cell</keyword>
<evidence type="ECO:0000256" key="7">
    <source>
        <dbReference type="ARBA" id="ARBA00022581"/>
    </source>
</evidence>
<dbReference type="Gene3D" id="2.60.120.20">
    <property type="match status" value="2"/>
</dbReference>
<evidence type="ECO:0000256" key="1">
    <source>
        <dbReference type="ARBA" id="ARBA00004192"/>
    </source>
</evidence>
<evidence type="ECO:0000313" key="22">
    <source>
        <dbReference type="EMBL" id="AII77450.1"/>
    </source>
</evidence>